<reference evidence="1" key="1">
    <citation type="submission" date="2014-09" db="EMBL/GenBank/DDBJ databases">
        <authorList>
            <person name="Magalhaes I.L.F."/>
            <person name="Oliveira U."/>
            <person name="Santos F.R."/>
            <person name="Vidigal T.H.D.A."/>
            <person name="Brescovit A.D."/>
            <person name="Santos A.J."/>
        </authorList>
    </citation>
    <scope>NUCLEOTIDE SEQUENCE</scope>
    <source>
        <tissue evidence="1">Shoot tissue taken approximately 20 cm above the soil surface</tissue>
    </source>
</reference>
<organism evidence="1">
    <name type="scientific">Arundo donax</name>
    <name type="common">Giant reed</name>
    <name type="synonym">Donax arundinaceus</name>
    <dbReference type="NCBI Taxonomy" id="35708"/>
    <lineage>
        <taxon>Eukaryota</taxon>
        <taxon>Viridiplantae</taxon>
        <taxon>Streptophyta</taxon>
        <taxon>Embryophyta</taxon>
        <taxon>Tracheophyta</taxon>
        <taxon>Spermatophyta</taxon>
        <taxon>Magnoliopsida</taxon>
        <taxon>Liliopsida</taxon>
        <taxon>Poales</taxon>
        <taxon>Poaceae</taxon>
        <taxon>PACMAD clade</taxon>
        <taxon>Arundinoideae</taxon>
        <taxon>Arundineae</taxon>
        <taxon>Arundo</taxon>
    </lineage>
</organism>
<name>A0A0A8Z082_ARUDO</name>
<sequence>MTKHGIYMFHAHGQMYHNICSFGKQDGLEPKHLELYFYDDEPSLEYRYRSCHKEQLQVDKEVIGALVGILRDNPYSEQLSTMGQVENIEDYHVRLNLDHKLD</sequence>
<evidence type="ECO:0000313" key="1">
    <source>
        <dbReference type="EMBL" id="JAD30120.1"/>
    </source>
</evidence>
<accession>A0A0A8Z082</accession>
<dbReference type="EMBL" id="GBRH01267775">
    <property type="protein sequence ID" value="JAD30120.1"/>
    <property type="molecule type" value="Transcribed_RNA"/>
</dbReference>
<dbReference type="AlphaFoldDB" id="A0A0A8Z082"/>
<protein>
    <submittedName>
        <fullName evidence="1">Uncharacterized protein</fullName>
    </submittedName>
</protein>
<proteinExistence type="predicted"/>
<reference evidence="1" key="2">
    <citation type="journal article" date="2015" name="Data Brief">
        <title>Shoot transcriptome of the giant reed, Arundo donax.</title>
        <authorList>
            <person name="Barrero R.A."/>
            <person name="Guerrero F.D."/>
            <person name="Moolhuijzen P."/>
            <person name="Goolsby J.A."/>
            <person name="Tidwell J."/>
            <person name="Bellgard S.E."/>
            <person name="Bellgard M.I."/>
        </authorList>
    </citation>
    <scope>NUCLEOTIDE SEQUENCE</scope>
    <source>
        <tissue evidence="1">Shoot tissue taken approximately 20 cm above the soil surface</tissue>
    </source>
</reference>